<feature type="compositionally biased region" description="Polar residues" evidence="1">
    <location>
        <begin position="28"/>
        <end position="37"/>
    </location>
</feature>
<sequence>MEGQMVTASLAHGVNRRVVSFGGDRSPNPATCHTQQRQLDKRSYDMHPSRPTPGLVLVDEAADKRAEDGPEEGVEVYTAIGLGKERGR</sequence>
<evidence type="ECO:0000313" key="3">
    <source>
        <dbReference type="Proteomes" id="UP000076532"/>
    </source>
</evidence>
<evidence type="ECO:0000256" key="1">
    <source>
        <dbReference type="SAM" id="MobiDB-lite"/>
    </source>
</evidence>
<keyword evidence="3" id="KW-1185">Reference proteome</keyword>
<name>A0A166Q8Z5_9AGAM</name>
<proteinExistence type="predicted"/>
<dbReference type="AlphaFoldDB" id="A0A166Q8Z5"/>
<dbReference type="EMBL" id="KV417511">
    <property type="protein sequence ID" value="KZP26890.1"/>
    <property type="molecule type" value="Genomic_DNA"/>
</dbReference>
<accession>A0A166Q8Z5</accession>
<reference evidence="2 3" key="1">
    <citation type="journal article" date="2016" name="Mol. Biol. Evol.">
        <title>Comparative Genomics of Early-Diverging Mushroom-Forming Fungi Provides Insights into the Origins of Lignocellulose Decay Capabilities.</title>
        <authorList>
            <person name="Nagy L.G."/>
            <person name="Riley R."/>
            <person name="Tritt A."/>
            <person name="Adam C."/>
            <person name="Daum C."/>
            <person name="Floudas D."/>
            <person name="Sun H."/>
            <person name="Yadav J.S."/>
            <person name="Pangilinan J."/>
            <person name="Larsson K.H."/>
            <person name="Matsuura K."/>
            <person name="Barry K."/>
            <person name="Labutti K."/>
            <person name="Kuo R."/>
            <person name="Ohm R.A."/>
            <person name="Bhattacharya S.S."/>
            <person name="Shirouzu T."/>
            <person name="Yoshinaga Y."/>
            <person name="Martin F.M."/>
            <person name="Grigoriev I.V."/>
            <person name="Hibbett D.S."/>
        </authorList>
    </citation>
    <scope>NUCLEOTIDE SEQUENCE [LARGE SCALE GENOMIC DNA]</scope>
    <source>
        <strain evidence="2 3">CBS 109695</strain>
    </source>
</reference>
<dbReference type="Proteomes" id="UP000076532">
    <property type="component" value="Unassembled WGS sequence"/>
</dbReference>
<gene>
    <name evidence="2" type="ORF">FIBSPDRAFT_854238</name>
</gene>
<feature type="region of interest" description="Disordered" evidence="1">
    <location>
        <begin position="19"/>
        <end position="54"/>
    </location>
</feature>
<protein>
    <submittedName>
        <fullName evidence="2">Uncharacterized protein</fullName>
    </submittedName>
</protein>
<feature type="compositionally biased region" description="Basic and acidic residues" evidence="1">
    <location>
        <begin position="38"/>
        <end position="48"/>
    </location>
</feature>
<organism evidence="2 3">
    <name type="scientific">Athelia psychrophila</name>
    <dbReference type="NCBI Taxonomy" id="1759441"/>
    <lineage>
        <taxon>Eukaryota</taxon>
        <taxon>Fungi</taxon>
        <taxon>Dikarya</taxon>
        <taxon>Basidiomycota</taxon>
        <taxon>Agaricomycotina</taxon>
        <taxon>Agaricomycetes</taxon>
        <taxon>Agaricomycetidae</taxon>
        <taxon>Atheliales</taxon>
        <taxon>Atheliaceae</taxon>
        <taxon>Athelia</taxon>
    </lineage>
</organism>
<evidence type="ECO:0000313" key="2">
    <source>
        <dbReference type="EMBL" id="KZP26890.1"/>
    </source>
</evidence>